<feature type="domain" description="PHD-type" evidence="6">
    <location>
        <begin position="65"/>
        <end position="117"/>
    </location>
</feature>
<sequence length="266" mass="28688">MNPPPIKPPAPPPPPPPPPVPAHSATAKGPCAKCGTKDLRLLHRVLLHNTDRRVCTSCVLLLHPSSFCPQCFELLEHPLSTQRFISCTKCPSLTHLHCLPSPPPPSSTFLCPPCSKPNFSFFPHSHTPLDKHLSRILLCASKIAAVSSLKALSLAKAKLDRTLREASLARKRAKEALDHCLILEKVKRVPGSVDVSAARNLGIVCKKEDFNGFVGVQAQNGLSVSVNKNGASGTNGNDANKLGNRDQDLERLRNCHGRVVDVSSTT</sequence>
<dbReference type="EMBL" id="JAYKXN010000006">
    <property type="protein sequence ID" value="KAK7278058.1"/>
    <property type="molecule type" value="Genomic_DNA"/>
</dbReference>
<dbReference type="Proteomes" id="UP001359559">
    <property type="component" value="Unassembled WGS sequence"/>
</dbReference>
<feature type="region of interest" description="Disordered" evidence="5">
    <location>
        <begin position="1"/>
        <end position="24"/>
    </location>
</feature>
<evidence type="ECO:0000256" key="2">
    <source>
        <dbReference type="ARBA" id="ARBA00022771"/>
    </source>
</evidence>
<comment type="caution">
    <text evidence="7">The sequence shown here is derived from an EMBL/GenBank/DDBJ whole genome shotgun (WGS) entry which is preliminary data.</text>
</comment>
<dbReference type="PROSITE" id="PS50016">
    <property type="entry name" value="ZF_PHD_2"/>
    <property type="match status" value="1"/>
</dbReference>
<keyword evidence="1" id="KW-0479">Metal-binding</keyword>
<dbReference type="SUPFAM" id="SSF57903">
    <property type="entry name" value="FYVE/PHD zinc finger"/>
    <property type="match status" value="1"/>
</dbReference>
<dbReference type="AlphaFoldDB" id="A0AAN9FTZ1"/>
<name>A0AAN9FTZ1_CLITE</name>
<gene>
    <name evidence="7" type="ORF">RJT34_23080</name>
</gene>
<keyword evidence="2 4" id="KW-0863">Zinc-finger</keyword>
<reference evidence="7 8" key="1">
    <citation type="submission" date="2024-01" db="EMBL/GenBank/DDBJ databases">
        <title>The genomes of 5 underutilized Papilionoideae crops provide insights into root nodulation and disease resistance.</title>
        <authorList>
            <person name="Yuan L."/>
        </authorList>
    </citation>
    <scope>NUCLEOTIDE SEQUENCE [LARGE SCALE GENOMIC DNA]</scope>
    <source>
        <strain evidence="7">LY-2023</strain>
        <tissue evidence="7">Leaf</tissue>
    </source>
</reference>
<dbReference type="SUPFAM" id="SSF101447">
    <property type="entry name" value="Formin homology 2 domain (FH2 domain)"/>
    <property type="match status" value="1"/>
</dbReference>
<dbReference type="InterPro" id="IPR019787">
    <property type="entry name" value="Znf_PHD-finger"/>
</dbReference>
<organism evidence="7 8">
    <name type="scientific">Clitoria ternatea</name>
    <name type="common">Butterfly pea</name>
    <dbReference type="NCBI Taxonomy" id="43366"/>
    <lineage>
        <taxon>Eukaryota</taxon>
        <taxon>Viridiplantae</taxon>
        <taxon>Streptophyta</taxon>
        <taxon>Embryophyta</taxon>
        <taxon>Tracheophyta</taxon>
        <taxon>Spermatophyta</taxon>
        <taxon>Magnoliopsida</taxon>
        <taxon>eudicotyledons</taxon>
        <taxon>Gunneridae</taxon>
        <taxon>Pentapetalae</taxon>
        <taxon>rosids</taxon>
        <taxon>fabids</taxon>
        <taxon>Fabales</taxon>
        <taxon>Fabaceae</taxon>
        <taxon>Papilionoideae</taxon>
        <taxon>50 kb inversion clade</taxon>
        <taxon>NPAAA clade</taxon>
        <taxon>indigoferoid/millettioid clade</taxon>
        <taxon>Phaseoleae</taxon>
        <taxon>Clitoria</taxon>
    </lineage>
</organism>
<dbReference type="InterPro" id="IPR011011">
    <property type="entry name" value="Znf_FYVE_PHD"/>
</dbReference>
<proteinExistence type="predicted"/>
<protein>
    <recommendedName>
        <fullName evidence="6">PHD-type domain-containing protein</fullName>
    </recommendedName>
</protein>
<evidence type="ECO:0000256" key="5">
    <source>
        <dbReference type="SAM" id="MobiDB-lite"/>
    </source>
</evidence>
<feature type="compositionally biased region" description="Pro residues" evidence="5">
    <location>
        <begin position="1"/>
        <end position="21"/>
    </location>
</feature>
<accession>A0AAN9FTZ1</accession>
<dbReference type="InterPro" id="IPR019786">
    <property type="entry name" value="Zinc_finger_PHD-type_CS"/>
</dbReference>
<dbReference type="PANTHER" id="PTHR34451:SF15">
    <property type="entry name" value="PHD-TYPE DOMAIN-CONTAINING PROTEIN"/>
    <property type="match status" value="1"/>
</dbReference>
<dbReference type="PANTHER" id="PTHR34451">
    <property type="entry name" value="PHD FINGER FAMILY PROTEIN"/>
    <property type="match status" value="1"/>
</dbReference>
<dbReference type="PROSITE" id="PS01359">
    <property type="entry name" value="ZF_PHD_1"/>
    <property type="match status" value="1"/>
</dbReference>
<evidence type="ECO:0000256" key="3">
    <source>
        <dbReference type="ARBA" id="ARBA00022833"/>
    </source>
</evidence>
<keyword evidence="3" id="KW-0862">Zinc</keyword>
<evidence type="ECO:0000313" key="8">
    <source>
        <dbReference type="Proteomes" id="UP001359559"/>
    </source>
</evidence>
<evidence type="ECO:0000256" key="4">
    <source>
        <dbReference type="PROSITE-ProRule" id="PRU00146"/>
    </source>
</evidence>
<keyword evidence="8" id="KW-1185">Reference proteome</keyword>
<evidence type="ECO:0000259" key="6">
    <source>
        <dbReference type="PROSITE" id="PS50016"/>
    </source>
</evidence>
<evidence type="ECO:0000313" key="7">
    <source>
        <dbReference type="EMBL" id="KAK7278058.1"/>
    </source>
</evidence>
<dbReference type="GO" id="GO:0008270">
    <property type="term" value="F:zinc ion binding"/>
    <property type="evidence" value="ECO:0007669"/>
    <property type="project" value="UniProtKB-KW"/>
</dbReference>
<evidence type="ECO:0000256" key="1">
    <source>
        <dbReference type="ARBA" id="ARBA00022723"/>
    </source>
</evidence>